<dbReference type="PRINTS" id="PR01006">
    <property type="entry name" value="FLGHOOKFLIE"/>
</dbReference>
<dbReference type="EMBL" id="JACCCV010000002">
    <property type="protein sequence ID" value="NYF52215.1"/>
    <property type="molecule type" value="Genomic_DNA"/>
</dbReference>
<evidence type="ECO:0000256" key="3">
    <source>
        <dbReference type="ARBA" id="ARBA00023143"/>
    </source>
</evidence>
<comment type="subcellular location">
    <subcellularLocation>
        <location evidence="1 4">Bacterial flagellum basal body</location>
    </subcellularLocation>
</comment>
<organism evidence="6 7">
    <name type="scientific">Tunturiibacter lichenicola</name>
    <dbReference type="NCBI Taxonomy" id="2051959"/>
    <lineage>
        <taxon>Bacteria</taxon>
        <taxon>Pseudomonadati</taxon>
        <taxon>Acidobacteriota</taxon>
        <taxon>Terriglobia</taxon>
        <taxon>Terriglobales</taxon>
        <taxon>Acidobacteriaceae</taxon>
        <taxon>Tunturiibacter</taxon>
    </lineage>
</organism>
<proteinExistence type="inferred from homology"/>
<dbReference type="PANTHER" id="PTHR34653:SF1">
    <property type="entry name" value="FLAGELLAR HOOK-BASAL BODY COMPLEX PROTEIN FLIE"/>
    <property type="match status" value="1"/>
</dbReference>
<evidence type="ECO:0000256" key="4">
    <source>
        <dbReference type="HAMAP-Rule" id="MF_00724"/>
    </source>
</evidence>
<keyword evidence="6" id="KW-0282">Flagellum</keyword>
<dbReference type="GO" id="GO:0005198">
    <property type="term" value="F:structural molecule activity"/>
    <property type="evidence" value="ECO:0007669"/>
    <property type="project" value="UniProtKB-UniRule"/>
</dbReference>
<accession>A0A7Y9TAD7</accession>
<evidence type="ECO:0000313" key="7">
    <source>
        <dbReference type="Proteomes" id="UP000534186"/>
    </source>
</evidence>
<dbReference type="PANTHER" id="PTHR34653">
    <property type="match status" value="1"/>
</dbReference>
<name>A0A7Y9TAD7_9BACT</name>
<dbReference type="NCBIfam" id="TIGR00205">
    <property type="entry name" value="fliE"/>
    <property type="match status" value="1"/>
</dbReference>
<dbReference type="HAMAP" id="MF_00724">
    <property type="entry name" value="FliE"/>
    <property type="match status" value="1"/>
</dbReference>
<evidence type="ECO:0000313" key="6">
    <source>
        <dbReference type="EMBL" id="NYF52215.1"/>
    </source>
</evidence>
<protein>
    <recommendedName>
        <fullName evidence="4 5">Flagellar hook-basal body complex protein FliE</fullName>
    </recommendedName>
</protein>
<gene>
    <name evidence="4" type="primary">fliE</name>
    <name evidence="6" type="ORF">HDF12_002614</name>
</gene>
<dbReference type="GO" id="GO:0003774">
    <property type="term" value="F:cytoskeletal motor activity"/>
    <property type="evidence" value="ECO:0007669"/>
    <property type="project" value="InterPro"/>
</dbReference>
<dbReference type="GO" id="GO:0071973">
    <property type="term" value="P:bacterial-type flagellum-dependent cell motility"/>
    <property type="evidence" value="ECO:0007669"/>
    <property type="project" value="InterPro"/>
</dbReference>
<dbReference type="InterPro" id="IPR001624">
    <property type="entry name" value="FliE"/>
</dbReference>
<evidence type="ECO:0000256" key="2">
    <source>
        <dbReference type="ARBA" id="ARBA00009272"/>
    </source>
</evidence>
<dbReference type="GO" id="GO:0009425">
    <property type="term" value="C:bacterial-type flagellum basal body"/>
    <property type="evidence" value="ECO:0007669"/>
    <property type="project" value="UniProtKB-SubCell"/>
</dbReference>
<keyword evidence="3 4" id="KW-0975">Bacterial flagellum</keyword>
<comment type="similarity">
    <text evidence="2 4">Belongs to the FliE family.</text>
</comment>
<dbReference type="Pfam" id="PF02049">
    <property type="entry name" value="FliE"/>
    <property type="match status" value="1"/>
</dbReference>
<comment type="caution">
    <text evidence="6">The sequence shown here is derived from an EMBL/GenBank/DDBJ whole genome shotgun (WGS) entry which is preliminary data.</text>
</comment>
<dbReference type="AlphaFoldDB" id="A0A7Y9TAD7"/>
<evidence type="ECO:0000256" key="1">
    <source>
        <dbReference type="ARBA" id="ARBA00004117"/>
    </source>
</evidence>
<sequence>MVGLPVGSGVMSGVGMGGLDDGFLSDAGVAASNAGGAGSVPFAGVLQSMVKETTKLDQKASEAVTGLLNGSGVEVHDAMIATQKANMAFELALQVRNKAVGAYQQMMGMQF</sequence>
<keyword evidence="6" id="KW-0969">Cilium</keyword>
<reference evidence="6 7" key="1">
    <citation type="submission" date="2020-07" db="EMBL/GenBank/DDBJ databases">
        <title>Genomic Encyclopedia of Type Strains, Phase IV (KMG-V): Genome sequencing to study the core and pangenomes of soil and plant-associated prokaryotes.</title>
        <authorList>
            <person name="Whitman W."/>
        </authorList>
    </citation>
    <scope>NUCLEOTIDE SEQUENCE [LARGE SCALE GENOMIC DNA]</scope>
    <source>
        <strain evidence="6 7">M8UP30</strain>
    </source>
</reference>
<dbReference type="Proteomes" id="UP000534186">
    <property type="component" value="Unassembled WGS sequence"/>
</dbReference>
<evidence type="ECO:0000256" key="5">
    <source>
        <dbReference type="NCBIfam" id="TIGR00205"/>
    </source>
</evidence>
<keyword evidence="6" id="KW-0966">Cell projection</keyword>